<organism evidence="1 2">
    <name type="scientific">Piscirickettsia litoralis</name>
    <dbReference type="NCBI Taxonomy" id="1891921"/>
    <lineage>
        <taxon>Bacteria</taxon>
        <taxon>Pseudomonadati</taxon>
        <taxon>Pseudomonadota</taxon>
        <taxon>Gammaproteobacteria</taxon>
        <taxon>Thiotrichales</taxon>
        <taxon>Piscirickettsiaceae</taxon>
        <taxon>Piscirickettsia</taxon>
    </lineage>
</organism>
<dbReference type="Proteomes" id="UP000094329">
    <property type="component" value="Unassembled WGS sequence"/>
</dbReference>
<reference evidence="1 2" key="1">
    <citation type="submission" date="2016-08" db="EMBL/GenBank/DDBJ databases">
        <title>Draft genome sequence of Candidatus Piscirickettsia litoralis, from seawater.</title>
        <authorList>
            <person name="Wan X."/>
            <person name="Lee A.J."/>
            <person name="Hou S."/>
            <person name="Donachie S.P."/>
        </authorList>
    </citation>
    <scope>NUCLEOTIDE SEQUENCE [LARGE SCALE GENOMIC DNA]</scope>
    <source>
        <strain evidence="1 2">Y2</strain>
    </source>
</reference>
<dbReference type="RefSeq" id="WP_069312364.1">
    <property type="nucleotide sequence ID" value="NZ_MDTU01000001.1"/>
</dbReference>
<evidence type="ECO:0000313" key="2">
    <source>
        <dbReference type="Proteomes" id="UP000094329"/>
    </source>
</evidence>
<protein>
    <submittedName>
        <fullName evidence="1">Uncharacterized protein</fullName>
    </submittedName>
</protein>
<keyword evidence="2" id="KW-1185">Reference proteome</keyword>
<sequence>MRPLFGNTLSLISSIVFSKDDDIAVSEFFDTYLIEKLQDFSRCIDDSVDSVINLMHAGANKFETLDFEGEVAAEEEVFMKIWRSQLSTLKSDFMDDILLGHQNEQCVRFEERFPAEAAFINYILRRRNLVEKNLYSSISYRASLLILVSAVTKKYCRYDFDTKQKLPEGMSYTAEEGEVVNGPYKQLREEVSGIASKAGVSASLGGNSVTKFGHKFNQGLDGGEILASFGERYSIPPSAPEGPVAPGEGDAVEGDATVAIARQKANRYRYVTGGEDPVAEELKAKISKNSSNMVVEAINLCKTDCKKGSVVPLVRMYATILISCFEQLVLLHASRRYLLNIIKLSGDYILSTHEEDITKYLTAVENVNDEVRSVLYDLKKIAEYSSLRNHSSGFKNIMSPYYDKISELLEEYLSFGKDINYAKESIKASKQILKESSYSVADDIKHNINAFKSLFGYCNMASQKIVSQTQVVMTPGDHGIVQQQRDYYSSLGVADRLKLSQKIKEITTQYLNEFYKNLCFVMEYMRASGLIFLDASVTFDTLKSQSVSSISRAKIKISSSGDIIHPAISGILFSRYDEKVNELKSKLMEIFYPSDHASKQRWVVDFYKEFSSPQYFSGLVPFQAIVTACSSMSRAGKVNKTFSHPSRLQLFVVSLLQHSGASALYLSLYLLGKICGYKYFVKSSSGQLSSEFTSLISCAKNMFAEVIKLSSLFGFCLDKEKLNKIIHFVGAEVDFSSVKELDTDEVKLVDASLSGEPADALQNLQNVKARYCFNLMKGSELKPRAKLDEKITGLEQKQLIKTLKSLQGRVVAQNSKGALKLDAIIDGARTKGLSSEEDKICDLILIYPKASDLYESLAVLSKVKLVPSRPAYTGLDKRYYTSVNEAFIEYSKKCTELNELLKKREKSFRFSAKSVLYKKDETKKDLVFYLYKNLYKFQANKGNKISHFKIDTYKSMFIQPKHLSKHDLEFSASSVLEIRSLSERDQKKADAVAQL</sequence>
<gene>
    <name evidence="1" type="ORF">BGC07_06020</name>
</gene>
<dbReference type="EMBL" id="MDTU01000001">
    <property type="protein sequence ID" value="ODN42567.1"/>
    <property type="molecule type" value="Genomic_DNA"/>
</dbReference>
<accession>A0ABX3A133</accession>
<comment type="caution">
    <text evidence="1">The sequence shown here is derived from an EMBL/GenBank/DDBJ whole genome shotgun (WGS) entry which is preliminary data.</text>
</comment>
<name>A0ABX3A133_9GAMM</name>
<proteinExistence type="predicted"/>
<evidence type="ECO:0000313" key="1">
    <source>
        <dbReference type="EMBL" id="ODN42567.1"/>
    </source>
</evidence>